<dbReference type="Ensembl" id="ENSPNAT00000078305.1">
    <property type="protein sequence ID" value="ENSPNAP00000068135.1"/>
    <property type="gene ID" value="ENSPNAG00000006778.2"/>
</dbReference>
<keyword evidence="1" id="KW-0393">Immunoglobulin domain</keyword>
<dbReference type="Proteomes" id="UP001501920">
    <property type="component" value="Chromosome 25"/>
</dbReference>
<protein>
    <recommendedName>
        <fullName evidence="3">Ig-like domain-containing protein</fullName>
    </recommendedName>
</protein>
<dbReference type="InterPro" id="IPR013151">
    <property type="entry name" value="Immunoglobulin_dom"/>
</dbReference>
<reference evidence="4" key="2">
    <citation type="submission" date="2025-08" db="UniProtKB">
        <authorList>
            <consortium name="Ensembl"/>
        </authorList>
    </citation>
    <scope>IDENTIFICATION</scope>
</reference>
<feature type="domain" description="Ig-like" evidence="3">
    <location>
        <begin position="340"/>
        <end position="428"/>
    </location>
</feature>
<dbReference type="RefSeq" id="XP_037390263.1">
    <property type="nucleotide sequence ID" value="XM_037534366.1"/>
</dbReference>
<dbReference type="GeneID" id="108415816"/>
<dbReference type="PANTHER" id="PTHR46013">
    <property type="entry name" value="VASCULAR CELL ADHESION MOLECULE 1"/>
    <property type="match status" value="1"/>
</dbReference>
<dbReference type="InterPro" id="IPR013106">
    <property type="entry name" value="Ig_V-set"/>
</dbReference>
<dbReference type="InterPro" id="IPR007110">
    <property type="entry name" value="Ig-like_dom"/>
</dbReference>
<keyword evidence="5" id="KW-1185">Reference proteome</keyword>
<dbReference type="InterPro" id="IPR003599">
    <property type="entry name" value="Ig_sub"/>
</dbReference>
<dbReference type="Pfam" id="PF07686">
    <property type="entry name" value="V-set"/>
    <property type="match status" value="1"/>
</dbReference>
<evidence type="ECO:0000313" key="5">
    <source>
        <dbReference type="Proteomes" id="UP001501920"/>
    </source>
</evidence>
<evidence type="ECO:0000256" key="2">
    <source>
        <dbReference type="SAM" id="Phobius"/>
    </source>
</evidence>
<dbReference type="Pfam" id="PF00047">
    <property type="entry name" value="ig"/>
    <property type="match status" value="1"/>
</dbReference>
<keyword evidence="2" id="KW-0472">Membrane</keyword>
<proteinExistence type="predicted"/>
<dbReference type="CDD" id="cd00096">
    <property type="entry name" value="Ig"/>
    <property type="match status" value="1"/>
</dbReference>
<dbReference type="Gene3D" id="2.60.40.10">
    <property type="entry name" value="Immunoglobulins"/>
    <property type="match status" value="4"/>
</dbReference>
<name>A0AAR2KV34_PYGNA</name>
<reference evidence="4" key="3">
    <citation type="submission" date="2025-09" db="UniProtKB">
        <authorList>
            <consortium name="Ensembl"/>
        </authorList>
    </citation>
    <scope>IDENTIFICATION</scope>
</reference>
<dbReference type="SMART" id="SM00409">
    <property type="entry name" value="IG"/>
    <property type="match status" value="4"/>
</dbReference>
<dbReference type="Pfam" id="PF13895">
    <property type="entry name" value="Ig_2"/>
    <property type="match status" value="1"/>
</dbReference>
<organism evidence="4 5">
    <name type="scientific">Pygocentrus nattereri</name>
    <name type="common">Red-bellied piranha</name>
    <dbReference type="NCBI Taxonomy" id="42514"/>
    <lineage>
        <taxon>Eukaryota</taxon>
        <taxon>Metazoa</taxon>
        <taxon>Chordata</taxon>
        <taxon>Craniata</taxon>
        <taxon>Vertebrata</taxon>
        <taxon>Euteleostomi</taxon>
        <taxon>Actinopterygii</taxon>
        <taxon>Neopterygii</taxon>
        <taxon>Teleostei</taxon>
        <taxon>Ostariophysi</taxon>
        <taxon>Characiformes</taxon>
        <taxon>Characoidei</taxon>
        <taxon>Pygocentrus</taxon>
    </lineage>
</organism>
<feature type="transmembrane region" description="Helical" evidence="2">
    <location>
        <begin position="439"/>
        <end position="466"/>
    </location>
</feature>
<reference evidence="4 5" key="1">
    <citation type="submission" date="2020-10" db="EMBL/GenBank/DDBJ databases">
        <title>Pygocentrus nattereri (red-bellied piranha) genome, fPygNat1, primary haplotype.</title>
        <authorList>
            <person name="Myers G."/>
            <person name="Meyer A."/>
            <person name="Karagic N."/>
            <person name="Pippel M."/>
            <person name="Winkler S."/>
            <person name="Tracey A."/>
            <person name="Wood J."/>
            <person name="Formenti G."/>
            <person name="Howe K."/>
            <person name="Fedrigo O."/>
            <person name="Jarvis E.D."/>
        </authorList>
    </citation>
    <scope>NUCLEOTIDE SEQUENCE [LARGE SCALE GENOMIC DNA]</scope>
</reference>
<evidence type="ECO:0000259" key="3">
    <source>
        <dbReference type="PROSITE" id="PS50835"/>
    </source>
</evidence>
<dbReference type="InterPro" id="IPR013783">
    <property type="entry name" value="Ig-like_fold"/>
</dbReference>
<dbReference type="PROSITE" id="PS50835">
    <property type="entry name" value="IG_LIKE"/>
    <property type="match status" value="2"/>
</dbReference>
<accession>A0AAR2KV34</accession>
<dbReference type="InterPro" id="IPR036179">
    <property type="entry name" value="Ig-like_dom_sf"/>
</dbReference>
<dbReference type="Pfam" id="PF24518">
    <property type="entry name" value="Ig_CD22"/>
    <property type="match status" value="1"/>
</dbReference>
<keyword evidence="2" id="KW-1133">Transmembrane helix</keyword>
<evidence type="ECO:0000313" key="4">
    <source>
        <dbReference type="Ensembl" id="ENSPNAP00000068135.1"/>
    </source>
</evidence>
<dbReference type="AlphaFoldDB" id="A0AAR2KV34"/>
<dbReference type="PANTHER" id="PTHR46013:SF4">
    <property type="entry name" value="B-CELL RECEPTOR CD22-RELATED"/>
    <property type="match status" value="1"/>
</dbReference>
<keyword evidence="2" id="KW-0812">Transmembrane</keyword>
<sequence length="560" mass="62680">MMPYLRGYYSSSDSCITDSESGIMSSECGILSLIILLCVSGTLGESISVSCSPQTICALQESEVDLKCSYPNLNIKTVFWFSFKQKAKWKNEDNPEDLTLDSDYTGRVNCTETTNSKSTLTIRKLRERDSGEYHLMIITEQGEKHLSATAVNLTITGLQLKMTQSGENVTLTCSTSCTLTYKPDYFLWFKNTEYIDRYTPYRNPQPLVLSSRADAGSYSCSVSSKVILQSSAVDVFKEDSLNVSYTERKCCILEGLSVDFPCTYSHPKAERVTKAFWFYFRPEVESEELSEEEQFAGRVEFVGDKERNCTLRLRDVRETDSGEYRFQFSTQSGETFTGSPGVTLKVTALQVRVSSSTESDGATVTLMCSSTCTLPNNPTYIWYKNGQPVTNKLTRDNKLYLKCSEDAGNYSCAVRGHEELRSPDQTLSDCAEGKEELSVLTLVTVGVVVFLSLTLITAALLMCCVIRRKRRAERDADIQTPDPADQTYTALNPKYRTSDYDTLTHLTGSPSDTYTALNPATMCSDYDTLPGVKASQREQYEVLLRRAQTADYENVQRPSA</sequence>
<feature type="domain" description="Ig-like" evidence="3">
    <location>
        <begin position="166"/>
        <end position="234"/>
    </location>
</feature>
<dbReference type="SUPFAM" id="SSF48726">
    <property type="entry name" value="Immunoglobulin"/>
    <property type="match status" value="4"/>
</dbReference>
<evidence type="ECO:0000256" key="1">
    <source>
        <dbReference type="ARBA" id="ARBA00023319"/>
    </source>
</evidence>
<dbReference type="InterPro" id="IPR056386">
    <property type="entry name" value="Ig_CD22"/>
</dbReference>
<dbReference type="GeneTree" id="ENSGT00990000204053"/>